<dbReference type="Gene3D" id="3.30.70.100">
    <property type="match status" value="1"/>
</dbReference>
<dbReference type="PANTHER" id="PTHR37811:SF2">
    <property type="entry name" value="ABM DOMAIN-CONTAINING PROTEIN"/>
    <property type="match status" value="1"/>
</dbReference>
<dbReference type="InterPro" id="IPR052936">
    <property type="entry name" value="Jasmonate_Hydroxylase-like"/>
</dbReference>
<comment type="caution">
    <text evidence="2">The sequence shown here is derived from an EMBL/GenBank/DDBJ whole genome shotgun (WGS) entry which is preliminary data.</text>
</comment>
<dbReference type="InterPro" id="IPR011008">
    <property type="entry name" value="Dimeric_a/b-barrel"/>
</dbReference>
<sequence length="117" mass="13546">MNKVIVLFEVTIKNGRKDDYLQFAQELKASLSKADGFISAERFLSLSNPNKLLSMSIGEDEESVSKWRNFSQHRKAQIQGRQFDFEEYKITIVTPIKTYTMATQKQAPQDSNAYFRN</sequence>
<reference evidence="2 3" key="1">
    <citation type="submission" date="2020-07" db="EMBL/GenBank/DDBJ databases">
        <title>Description of Limosilactobacillus balticus sp. nov., Limosilactobacillus agrestis sp. nov., Limosilactobacillus albertensis sp. nov., Limosilactobacillus rudii sp. nov., Limosilactobacillus fastidiosus sp. nov., five novel Limosilactobacillus species isolated from the vertebrate gastrointestinal tract, and proposal of 6 subspecies of Limosilactobacillus reuteri adapted to the gastrointestinal tract of specific vertebrate hosts.</title>
        <authorList>
            <person name="Li F."/>
            <person name="Cheng C."/>
            <person name="Zheng J."/>
            <person name="Quevedo R.M."/>
            <person name="Li J."/>
            <person name="Roos S."/>
            <person name="Gaenzle M.G."/>
            <person name="Walter J."/>
        </authorList>
    </citation>
    <scope>NUCLEOTIDE SEQUENCE [LARGE SCALE GENOMIC DNA]</scope>
    <source>
        <strain evidence="2 3">Lr3000</strain>
    </source>
</reference>
<name>A0A839HAD4_9LACO</name>
<accession>A0A839HAD4</accession>
<protein>
    <submittedName>
        <fullName evidence="2">Antibiotic biosynthesis monooxygenase</fullName>
    </submittedName>
</protein>
<evidence type="ECO:0000313" key="3">
    <source>
        <dbReference type="Proteomes" id="UP000547628"/>
    </source>
</evidence>
<dbReference type="SUPFAM" id="SSF54909">
    <property type="entry name" value="Dimeric alpha+beta barrel"/>
    <property type="match status" value="1"/>
</dbReference>
<dbReference type="AlphaFoldDB" id="A0A839HAD4"/>
<dbReference type="InterPro" id="IPR007138">
    <property type="entry name" value="ABM_dom"/>
</dbReference>
<dbReference type="PROSITE" id="PS51725">
    <property type="entry name" value="ABM"/>
    <property type="match status" value="1"/>
</dbReference>
<dbReference type="RefSeq" id="WP_182603076.1">
    <property type="nucleotide sequence ID" value="NZ_JACIVD010000069.1"/>
</dbReference>
<proteinExistence type="predicted"/>
<evidence type="ECO:0000259" key="1">
    <source>
        <dbReference type="PROSITE" id="PS51725"/>
    </source>
</evidence>
<dbReference type="PANTHER" id="PTHR37811">
    <property type="entry name" value="BLL5343 PROTEIN"/>
    <property type="match status" value="1"/>
</dbReference>
<dbReference type="EMBL" id="JACIVD010000069">
    <property type="protein sequence ID" value="MBB1124128.1"/>
    <property type="molecule type" value="Genomic_DNA"/>
</dbReference>
<dbReference type="GO" id="GO:0004497">
    <property type="term" value="F:monooxygenase activity"/>
    <property type="evidence" value="ECO:0007669"/>
    <property type="project" value="UniProtKB-KW"/>
</dbReference>
<feature type="domain" description="ABM" evidence="1">
    <location>
        <begin position="4"/>
        <end position="93"/>
    </location>
</feature>
<organism evidence="2 3">
    <name type="scientific">Limosilactobacillus albertensis</name>
    <dbReference type="NCBI Taxonomy" id="2759752"/>
    <lineage>
        <taxon>Bacteria</taxon>
        <taxon>Bacillati</taxon>
        <taxon>Bacillota</taxon>
        <taxon>Bacilli</taxon>
        <taxon>Lactobacillales</taxon>
        <taxon>Lactobacillaceae</taxon>
        <taxon>Limosilactobacillus</taxon>
    </lineage>
</organism>
<keyword evidence="2" id="KW-0560">Oxidoreductase</keyword>
<gene>
    <name evidence="2" type="ORF">H5S41_09190</name>
</gene>
<dbReference type="Proteomes" id="UP000547628">
    <property type="component" value="Unassembled WGS sequence"/>
</dbReference>
<evidence type="ECO:0000313" key="2">
    <source>
        <dbReference type="EMBL" id="MBB1124128.1"/>
    </source>
</evidence>
<keyword evidence="2" id="KW-0503">Monooxygenase</keyword>
<dbReference type="Pfam" id="PF03992">
    <property type="entry name" value="ABM"/>
    <property type="match status" value="1"/>
</dbReference>